<evidence type="ECO:0000313" key="2">
    <source>
        <dbReference type="Proteomes" id="UP001139366"/>
    </source>
</evidence>
<sequence>MNFLKAEWKNLALFNYEIDREVLEKYVPVGTEIDIWNNKCYVSLVGFMFKNTKVLGLKVPFHVNFEEVNLRFYVKRFENGEWKRGVVFIKEIVPKKAITFIANTLYQEHYETQKMRHEIVENEDTNTFIYQWKNNQEWNTIEIETKKNVSRIEIDSEAEFITEHYFGYTKINEETTFEYEVTHPRWEQFEVLNHRVDIDFGKNYGSDFKFLQDQKPVSVFLAKGSEITVKNKRKLQLFSAEEELYA</sequence>
<proteinExistence type="predicted"/>
<dbReference type="EMBL" id="JAINUY010000006">
    <property type="protein sequence ID" value="MBZ4036446.1"/>
    <property type="molecule type" value="Genomic_DNA"/>
</dbReference>
<dbReference type="PANTHER" id="PTHR39186">
    <property type="entry name" value="DUF2071 FAMILY PROTEIN"/>
    <property type="match status" value="1"/>
</dbReference>
<comment type="caution">
    <text evidence="1">The sequence shown here is derived from an EMBL/GenBank/DDBJ whole genome shotgun (WGS) entry which is preliminary data.</text>
</comment>
<dbReference type="PANTHER" id="PTHR39186:SF1">
    <property type="entry name" value="DUF2071 DOMAIN-CONTAINING PROTEIN"/>
    <property type="match status" value="1"/>
</dbReference>
<organism evidence="1 2">
    <name type="scientific">Flavobacterium potami</name>
    <dbReference type="NCBI Taxonomy" id="2872310"/>
    <lineage>
        <taxon>Bacteria</taxon>
        <taxon>Pseudomonadati</taxon>
        <taxon>Bacteroidota</taxon>
        <taxon>Flavobacteriia</taxon>
        <taxon>Flavobacteriales</taxon>
        <taxon>Flavobacteriaceae</taxon>
        <taxon>Flavobacterium</taxon>
    </lineage>
</organism>
<name>A0A9X1HC57_9FLAO</name>
<dbReference type="Proteomes" id="UP001139366">
    <property type="component" value="Unassembled WGS sequence"/>
</dbReference>
<keyword evidence="2" id="KW-1185">Reference proteome</keyword>
<dbReference type="InterPro" id="IPR018644">
    <property type="entry name" value="DUF2071"/>
</dbReference>
<dbReference type="RefSeq" id="WP_223708019.1">
    <property type="nucleotide sequence ID" value="NZ_JAINUY010000006.1"/>
</dbReference>
<dbReference type="AlphaFoldDB" id="A0A9X1HC57"/>
<evidence type="ECO:0000313" key="1">
    <source>
        <dbReference type="EMBL" id="MBZ4036446.1"/>
    </source>
</evidence>
<gene>
    <name evidence="1" type="ORF">K6T82_16880</name>
</gene>
<dbReference type="Pfam" id="PF09844">
    <property type="entry name" value="DUF2071"/>
    <property type="match status" value="1"/>
</dbReference>
<protein>
    <submittedName>
        <fullName evidence="1">DUF2071 domain-containing protein</fullName>
    </submittedName>
</protein>
<reference evidence="1 2" key="1">
    <citation type="journal article" date="2023" name="Antonie Van Leeuwenhoek">
        <title>Flavobacterium potami sp. nov., a multi-metal resistance genes harbouring bacterium isolated from shallow river silt.</title>
        <authorList>
            <person name="Li S."/>
            <person name="Mao S."/>
            <person name="Mu W."/>
            <person name="Guo B."/>
            <person name="Li C."/>
            <person name="Zhu Q."/>
            <person name="Hou X."/>
            <person name="Zhao Y."/>
            <person name="Wei S."/>
            <person name="Liu H."/>
            <person name="Liu A."/>
        </authorList>
    </citation>
    <scope>NUCLEOTIDE SEQUENCE [LARGE SCALE GENOMIC DNA]</scope>
    <source>
        <strain evidence="1 2">17A</strain>
    </source>
</reference>
<accession>A0A9X1HC57</accession>